<dbReference type="GO" id="GO:0008324">
    <property type="term" value="F:monoatomic cation transmembrane transporter activity"/>
    <property type="evidence" value="ECO:0007669"/>
    <property type="project" value="InterPro"/>
</dbReference>
<dbReference type="SUPFAM" id="SSF161111">
    <property type="entry name" value="Cation efflux protein transmembrane domain-like"/>
    <property type="match status" value="1"/>
</dbReference>
<keyword evidence="2" id="KW-0813">Transport</keyword>
<dbReference type="EMBL" id="JAAGAA010000019">
    <property type="protein sequence ID" value="NDV14258.1"/>
    <property type="molecule type" value="Genomic_DNA"/>
</dbReference>
<evidence type="ECO:0000259" key="7">
    <source>
        <dbReference type="Pfam" id="PF01545"/>
    </source>
</evidence>
<sequence>MSACCSGGCSSQKGAVDPRFRRALWIALVVNAAMFGVEVFGGLRAGSVSLLADAVDFAGDAANYALSLAVLAMGMLWRSRAALVKGLSMGAYGVFVLGKTAWAALAGVPPEPFTMGAIAMLALVANVSVALLLYTHRDGDANMRSVWLCSRNDAIVNVAIGVAALGVFGSGSAWPDLAVAVAIAGLALSAAVSVVRQARGELAGHAAHPHHA</sequence>
<feature type="transmembrane region" description="Helical" evidence="6">
    <location>
        <begin position="23"/>
        <end position="41"/>
    </location>
</feature>
<feature type="transmembrane region" description="Helical" evidence="6">
    <location>
        <begin position="177"/>
        <end position="195"/>
    </location>
</feature>
<organism evidence="8 9">
    <name type="scientific">Crenobacter caeni</name>
    <dbReference type="NCBI Taxonomy" id="2705474"/>
    <lineage>
        <taxon>Bacteria</taxon>
        <taxon>Pseudomonadati</taxon>
        <taxon>Pseudomonadota</taxon>
        <taxon>Betaproteobacteria</taxon>
        <taxon>Neisseriales</taxon>
        <taxon>Neisseriaceae</taxon>
        <taxon>Crenobacter</taxon>
    </lineage>
</organism>
<dbReference type="InterPro" id="IPR050291">
    <property type="entry name" value="CDF_Transporter"/>
</dbReference>
<evidence type="ECO:0000313" key="9">
    <source>
        <dbReference type="Proteomes" id="UP000482578"/>
    </source>
</evidence>
<evidence type="ECO:0000313" key="8">
    <source>
        <dbReference type="EMBL" id="NDV14258.1"/>
    </source>
</evidence>
<keyword evidence="9" id="KW-1185">Reference proteome</keyword>
<dbReference type="AlphaFoldDB" id="A0A6B2KVT7"/>
<name>A0A6B2KVT7_9NEIS</name>
<comment type="subcellular location">
    <subcellularLocation>
        <location evidence="1">Membrane</location>
        <topology evidence="1">Multi-pass membrane protein</topology>
    </subcellularLocation>
</comment>
<evidence type="ECO:0000256" key="3">
    <source>
        <dbReference type="ARBA" id="ARBA00022692"/>
    </source>
</evidence>
<protein>
    <submittedName>
        <fullName evidence="8">Cation transporter</fullName>
    </submittedName>
</protein>
<accession>A0A6B2KVT7</accession>
<proteinExistence type="predicted"/>
<keyword evidence="4 6" id="KW-1133">Transmembrane helix</keyword>
<evidence type="ECO:0000256" key="2">
    <source>
        <dbReference type="ARBA" id="ARBA00022448"/>
    </source>
</evidence>
<dbReference type="InterPro" id="IPR058533">
    <property type="entry name" value="Cation_efflux_TM"/>
</dbReference>
<dbReference type="PANTHER" id="PTHR43840">
    <property type="entry name" value="MITOCHONDRIAL METAL TRANSPORTER 1-RELATED"/>
    <property type="match status" value="1"/>
</dbReference>
<reference evidence="8 9" key="1">
    <citation type="submission" date="2020-02" db="EMBL/GenBank/DDBJ databases">
        <authorList>
            <person name="Yang Z."/>
        </authorList>
    </citation>
    <scope>NUCLEOTIDE SEQUENCE [LARGE SCALE GENOMIC DNA]</scope>
    <source>
        <strain evidence="8 9">HX-7-9</strain>
    </source>
</reference>
<feature type="transmembrane region" description="Helical" evidence="6">
    <location>
        <begin position="113"/>
        <end position="134"/>
    </location>
</feature>
<evidence type="ECO:0000256" key="5">
    <source>
        <dbReference type="ARBA" id="ARBA00023136"/>
    </source>
</evidence>
<dbReference type="GO" id="GO:0016020">
    <property type="term" value="C:membrane"/>
    <property type="evidence" value="ECO:0007669"/>
    <property type="project" value="UniProtKB-SubCell"/>
</dbReference>
<keyword evidence="5 6" id="KW-0472">Membrane</keyword>
<evidence type="ECO:0000256" key="4">
    <source>
        <dbReference type="ARBA" id="ARBA00022989"/>
    </source>
</evidence>
<feature type="transmembrane region" description="Helical" evidence="6">
    <location>
        <begin position="154"/>
        <end position="171"/>
    </location>
</feature>
<feature type="transmembrane region" description="Helical" evidence="6">
    <location>
        <begin position="89"/>
        <end position="107"/>
    </location>
</feature>
<feature type="transmembrane region" description="Helical" evidence="6">
    <location>
        <begin position="61"/>
        <end position="77"/>
    </location>
</feature>
<dbReference type="RefSeq" id="WP_163317917.1">
    <property type="nucleotide sequence ID" value="NZ_JAAGAA010000019.1"/>
</dbReference>
<dbReference type="Pfam" id="PF01545">
    <property type="entry name" value="Cation_efflux"/>
    <property type="match status" value="1"/>
</dbReference>
<dbReference type="Gene3D" id="1.20.1510.10">
    <property type="entry name" value="Cation efflux protein transmembrane domain"/>
    <property type="match status" value="1"/>
</dbReference>
<gene>
    <name evidence="8" type="ORF">GZH52_15920</name>
</gene>
<evidence type="ECO:0000256" key="1">
    <source>
        <dbReference type="ARBA" id="ARBA00004141"/>
    </source>
</evidence>
<keyword evidence="3 6" id="KW-0812">Transmembrane</keyword>
<dbReference type="Proteomes" id="UP000482578">
    <property type="component" value="Unassembled WGS sequence"/>
</dbReference>
<dbReference type="InterPro" id="IPR027469">
    <property type="entry name" value="Cation_efflux_TMD_sf"/>
</dbReference>
<dbReference type="PANTHER" id="PTHR43840:SF15">
    <property type="entry name" value="MITOCHONDRIAL METAL TRANSPORTER 1-RELATED"/>
    <property type="match status" value="1"/>
</dbReference>
<comment type="caution">
    <text evidence="8">The sequence shown here is derived from an EMBL/GenBank/DDBJ whole genome shotgun (WGS) entry which is preliminary data.</text>
</comment>
<feature type="domain" description="Cation efflux protein transmembrane" evidence="7">
    <location>
        <begin position="24"/>
        <end position="202"/>
    </location>
</feature>
<evidence type="ECO:0000256" key="6">
    <source>
        <dbReference type="SAM" id="Phobius"/>
    </source>
</evidence>